<dbReference type="AlphaFoldDB" id="A0A4Y1ZSN8"/>
<accession>A0A4Y1ZSN8</accession>
<reference evidence="1 2" key="1">
    <citation type="journal article" date="2019" name="Sci. Rep.">
        <title>Orb-weaving spider Araneus ventricosus genome elucidates the spidroin gene catalogue.</title>
        <authorList>
            <person name="Kono N."/>
            <person name="Nakamura H."/>
            <person name="Ohtoshi R."/>
            <person name="Moran D.A.P."/>
            <person name="Shinohara A."/>
            <person name="Yoshida Y."/>
            <person name="Fujiwara M."/>
            <person name="Mori M."/>
            <person name="Tomita M."/>
            <person name="Arakawa K."/>
        </authorList>
    </citation>
    <scope>NUCLEOTIDE SEQUENCE [LARGE SCALE GENOMIC DNA]</scope>
</reference>
<dbReference type="Proteomes" id="UP000499080">
    <property type="component" value="Unassembled WGS sequence"/>
</dbReference>
<organism evidence="1 2">
    <name type="scientific">Araneus ventricosus</name>
    <name type="common">Orbweaver spider</name>
    <name type="synonym">Epeira ventricosa</name>
    <dbReference type="NCBI Taxonomy" id="182803"/>
    <lineage>
        <taxon>Eukaryota</taxon>
        <taxon>Metazoa</taxon>
        <taxon>Ecdysozoa</taxon>
        <taxon>Arthropoda</taxon>
        <taxon>Chelicerata</taxon>
        <taxon>Arachnida</taxon>
        <taxon>Araneae</taxon>
        <taxon>Araneomorphae</taxon>
        <taxon>Entelegynae</taxon>
        <taxon>Araneoidea</taxon>
        <taxon>Araneidae</taxon>
        <taxon>Araneus</taxon>
    </lineage>
</organism>
<evidence type="ECO:0000313" key="2">
    <source>
        <dbReference type="Proteomes" id="UP000499080"/>
    </source>
</evidence>
<evidence type="ECO:0000313" key="1">
    <source>
        <dbReference type="EMBL" id="GBL65906.1"/>
    </source>
</evidence>
<keyword evidence="2" id="KW-1185">Reference proteome</keyword>
<name>A0A4Y1ZSN8_ARAVE</name>
<dbReference type="EMBL" id="BGPR01153020">
    <property type="protein sequence ID" value="GBL65906.1"/>
    <property type="molecule type" value="Genomic_DNA"/>
</dbReference>
<protein>
    <submittedName>
        <fullName evidence="1">Uncharacterized protein</fullName>
    </submittedName>
</protein>
<proteinExistence type="predicted"/>
<sequence>MFYAMQGWKLQAWRLVTALPGATINSSGPARHSASQVGQSIFSVAPQHISGGLPRITSRRASTAARYTPVGYHGPPVAGHQLRFAPKAV</sequence>
<gene>
    <name evidence="1" type="ORF">AVEN_58631_1</name>
</gene>
<comment type="caution">
    <text evidence="1">The sequence shown here is derived from an EMBL/GenBank/DDBJ whole genome shotgun (WGS) entry which is preliminary data.</text>
</comment>